<dbReference type="RefSeq" id="WP_194449721.1">
    <property type="nucleotide sequence ID" value="NZ_CP063849.1"/>
</dbReference>
<protein>
    <submittedName>
        <fullName evidence="1">Uncharacterized protein</fullName>
    </submittedName>
</protein>
<evidence type="ECO:0000313" key="2">
    <source>
        <dbReference type="Proteomes" id="UP000593892"/>
    </source>
</evidence>
<name>A0A7S7SKT7_PALFE</name>
<gene>
    <name evidence="1" type="ORF">IRI77_35875</name>
</gene>
<keyword evidence="2" id="KW-1185">Reference proteome</keyword>
<organism evidence="1 2">
    <name type="scientific">Paludibaculum fermentans</name>
    <dbReference type="NCBI Taxonomy" id="1473598"/>
    <lineage>
        <taxon>Bacteria</taxon>
        <taxon>Pseudomonadati</taxon>
        <taxon>Acidobacteriota</taxon>
        <taxon>Terriglobia</taxon>
        <taxon>Bryobacterales</taxon>
        <taxon>Bryobacteraceae</taxon>
        <taxon>Paludibaculum</taxon>
    </lineage>
</organism>
<sequence>MLCPALLLLAALPAKPAGHCDSNPETAWCQAKTIFICARSGFMREAELERAIIQKPEFAKTGLVITRTQKDADLVLEVRRKPFTSQFTISVIDRRRQLLLGSDRSNSIGGHIEPKLANDFVRMLRANR</sequence>
<dbReference type="KEGG" id="pfer:IRI77_35875"/>
<dbReference type="EMBL" id="CP063849">
    <property type="protein sequence ID" value="QOY88058.1"/>
    <property type="molecule type" value="Genomic_DNA"/>
</dbReference>
<evidence type="ECO:0000313" key="1">
    <source>
        <dbReference type="EMBL" id="QOY88058.1"/>
    </source>
</evidence>
<dbReference type="AlphaFoldDB" id="A0A7S7SKT7"/>
<reference evidence="1 2" key="1">
    <citation type="submission" date="2020-10" db="EMBL/GenBank/DDBJ databases">
        <title>Complete genome sequence of Paludibaculum fermentans P105T, a facultatively anaerobic acidobacterium capable of dissimilatory Fe(III) reduction.</title>
        <authorList>
            <person name="Dedysh S.N."/>
            <person name="Beletsky A.V."/>
            <person name="Kulichevskaya I.S."/>
            <person name="Mardanov A.V."/>
            <person name="Ravin N.V."/>
        </authorList>
    </citation>
    <scope>NUCLEOTIDE SEQUENCE [LARGE SCALE GENOMIC DNA]</scope>
    <source>
        <strain evidence="1 2">P105</strain>
    </source>
</reference>
<proteinExistence type="predicted"/>
<dbReference type="Proteomes" id="UP000593892">
    <property type="component" value="Chromosome"/>
</dbReference>
<accession>A0A7S7SKT7</accession>